<reference evidence="2" key="1">
    <citation type="journal article" date="2019" name="Int. J. Syst. Evol. Microbiol.">
        <title>The Global Catalogue of Microorganisms (GCM) 10K type strain sequencing project: providing services to taxonomists for standard genome sequencing and annotation.</title>
        <authorList>
            <consortium name="The Broad Institute Genomics Platform"/>
            <consortium name="The Broad Institute Genome Sequencing Center for Infectious Disease"/>
            <person name="Wu L."/>
            <person name="Ma J."/>
        </authorList>
    </citation>
    <scope>NUCLEOTIDE SEQUENCE [LARGE SCALE GENOMIC DNA]</scope>
    <source>
        <strain evidence="2">JCM 17986</strain>
    </source>
</reference>
<dbReference type="EMBL" id="BAABHS010000006">
    <property type="protein sequence ID" value="GAA4958881.1"/>
    <property type="molecule type" value="Genomic_DNA"/>
</dbReference>
<accession>A0ABP9H1E5</accession>
<evidence type="ECO:0000313" key="1">
    <source>
        <dbReference type="EMBL" id="GAA4958881.1"/>
    </source>
</evidence>
<proteinExistence type="predicted"/>
<comment type="caution">
    <text evidence="1">The sequence shown here is derived from an EMBL/GenBank/DDBJ whole genome shotgun (WGS) entry which is preliminary data.</text>
</comment>
<evidence type="ECO:0000313" key="2">
    <source>
        <dbReference type="Proteomes" id="UP001500466"/>
    </source>
</evidence>
<sequence length="66" mass="7194">MTAAQRLPRTARMTIRVYSIDPATGATTPLRPTTETLSGWALALPPPPMSGYPPCRCPRCPVDRLD</sequence>
<keyword evidence="2" id="KW-1185">Reference proteome</keyword>
<organism evidence="1 2">
    <name type="scientific">Yinghuangia aomiensis</name>
    <dbReference type="NCBI Taxonomy" id="676205"/>
    <lineage>
        <taxon>Bacteria</taxon>
        <taxon>Bacillati</taxon>
        <taxon>Actinomycetota</taxon>
        <taxon>Actinomycetes</taxon>
        <taxon>Kitasatosporales</taxon>
        <taxon>Streptomycetaceae</taxon>
        <taxon>Yinghuangia</taxon>
    </lineage>
</organism>
<name>A0ABP9H1E5_9ACTN</name>
<protein>
    <submittedName>
        <fullName evidence="1">Uncharacterized protein</fullName>
    </submittedName>
</protein>
<dbReference type="Proteomes" id="UP001500466">
    <property type="component" value="Unassembled WGS sequence"/>
</dbReference>
<gene>
    <name evidence="1" type="ORF">GCM10023205_22080</name>
</gene>